<keyword evidence="4" id="KW-0472">Membrane</keyword>
<dbReference type="Gene3D" id="1.25.40.390">
    <property type="match status" value="1"/>
</dbReference>
<evidence type="ECO:0000256" key="3">
    <source>
        <dbReference type="ARBA" id="ARBA00022729"/>
    </source>
</evidence>
<evidence type="ECO:0000313" key="8">
    <source>
        <dbReference type="EMBL" id="MDO7845521.1"/>
    </source>
</evidence>
<dbReference type="PROSITE" id="PS51257">
    <property type="entry name" value="PROKAR_LIPOPROTEIN"/>
    <property type="match status" value="1"/>
</dbReference>
<feature type="domain" description="SusD-like N-terminal" evidence="7">
    <location>
        <begin position="103"/>
        <end position="229"/>
    </location>
</feature>
<name>A0ABT9A6R2_9BACT</name>
<evidence type="ECO:0000259" key="6">
    <source>
        <dbReference type="Pfam" id="PF07980"/>
    </source>
</evidence>
<feature type="domain" description="RagB/SusD" evidence="6">
    <location>
        <begin position="315"/>
        <end position="587"/>
    </location>
</feature>
<comment type="caution">
    <text evidence="8">The sequence shown here is derived from an EMBL/GenBank/DDBJ whole genome shotgun (WGS) entry which is preliminary data.</text>
</comment>
<dbReference type="InterPro" id="IPR011990">
    <property type="entry name" value="TPR-like_helical_dom_sf"/>
</dbReference>
<evidence type="ECO:0000256" key="2">
    <source>
        <dbReference type="ARBA" id="ARBA00006275"/>
    </source>
</evidence>
<evidence type="ECO:0000259" key="7">
    <source>
        <dbReference type="Pfam" id="PF14322"/>
    </source>
</evidence>
<dbReference type="Pfam" id="PF07980">
    <property type="entry name" value="SusD_RagB"/>
    <property type="match status" value="1"/>
</dbReference>
<keyword evidence="9" id="KW-1185">Reference proteome</keyword>
<keyword evidence="3" id="KW-0732">Signal</keyword>
<dbReference type="Pfam" id="PF14322">
    <property type="entry name" value="SusD-like_3"/>
    <property type="match status" value="1"/>
</dbReference>
<keyword evidence="5" id="KW-0998">Cell outer membrane</keyword>
<gene>
    <name evidence="8" type="ORF">Q5H92_04065</name>
</gene>
<evidence type="ECO:0000256" key="4">
    <source>
        <dbReference type="ARBA" id="ARBA00023136"/>
    </source>
</evidence>
<proteinExistence type="inferred from homology"/>
<dbReference type="InterPro" id="IPR012944">
    <property type="entry name" value="SusD_RagB_dom"/>
</dbReference>
<protein>
    <submittedName>
        <fullName evidence="8">RagB/SusD family nutrient uptake outer membrane protein</fullName>
    </submittedName>
</protein>
<dbReference type="EMBL" id="JAUQSX010000001">
    <property type="protein sequence ID" value="MDO7845521.1"/>
    <property type="molecule type" value="Genomic_DNA"/>
</dbReference>
<accession>A0ABT9A6R2</accession>
<comment type="similarity">
    <text evidence="2">Belongs to the SusD family.</text>
</comment>
<dbReference type="Proteomes" id="UP001167796">
    <property type="component" value="Unassembled WGS sequence"/>
</dbReference>
<evidence type="ECO:0000313" key="9">
    <source>
        <dbReference type="Proteomes" id="UP001167796"/>
    </source>
</evidence>
<dbReference type="InterPro" id="IPR033985">
    <property type="entry name" value="SusD-like_N"/>
</dbReference>
<reference evidence="8" key="1">
    <citation type="submission" date="2023-07" db="EMBL/GenBank/DDBJ databases">
        <authorList>
            <person name="Kim M.K."/>
        </authorList>
    </citation>
    <scope>NUCLEOTIDE SEQUENCE</scope>
    <source>
        <strain evidence="8">M29</strain>
    </source>
</reference>
<comment type="subcellular location">
    <subcellularLocation>
        <location evidence="1">Cell outer membrane</location>
    </subcellularLocation>
</comment>
<evidence type="ECO:0000256" key="1">
    <source>
        <dbReference type="ARBA" id="ARBA00004442"/>
    </source>
</evidence>
<evidence type="ECO:0000256" key="5">
    <source>
        <dbReference type="ARBA" id="ARBA00023237"/>
    </source>
</evidence>
<sequence length="587" mass="65158">MKKLLVFLMAAGALTTACKKDDFLEPKTSALTEDTVFGDSTRTMAFLARIYGDIGYTFNKGRWSSHGNTEQVTDDAEYLYSGGGQSAVQLYSGSLSPLTFYGNVPSNDFWQVPWDNIRRVNLLMSELPRTPLSKAKQARMVAEARFLRAWYYHCLLSHYGGVPIINDQVFGLEDFINLPRTSYADCVTYLIQELDAVAAVLPDVNGYPAADYGRVTRGAALGLKSRLLLYAASPLFNGGAETSDASLASVVSYPSASVARWQAAADAAAALMTGPDAKYALNVDNTTAPGYGFYNVFLLRQNTEYIFFVNRAPNRDMEVFYNPPSRGGQTNSTPTQNLVDAFPMKNGLPISAAGSGYVATNPYANRDPRFYNSILYNSTAQTPCRYFLTTANAQSEVFTYEGAASDGINISNSSTGYFSRKMCDVNIAANSGTNTQRGWPLMRYAEILLNYAEAINEAGQPALAYPALIQLRTRAGIEPGTNGQYGLTPGLSQAQMRDLIRNERRVELANEDHRWNDIRRWKIAMVTNNAFNNRMRIVRAGTSPNFTYTYNVVPTIRRHNFRPEMYLLPIPDSEIRKVPLMRQNPGW</sequence>
<organism evidence="8 9">
    <name type="scientific">Hymenobacter mellowenesis</name>
    <dbReference type="NCBI Taxonomy" id="3063995"/>
    <lineage>
        <taxon>Bacteria</taxon>
        <taxon>Pseudomonadati</taxon>
        <taxon>Bacteroidota</taxon>
        <taxon>Cytophagia</taxon>
        <taxon>Cytophagales</taxon>
        <taxon>Hymenobacteraceae</taxon>
        <taxon>Hymenobacter</taxon>
    </lineage>
</organism>
<dbReference type="SUPFAM" id="SSF48452">
    <property type="entry name" value="TPR-like"/>
    <property type="match status" value="1"/>
</dbReference>
<dbReference type="RefSeq" id="WP_305010202.1">
    <property type="nucleotide sequence ID" value="NZ_JAUQSX010000001.1"/>
</dbReference>